<proteinExistence type="predicted"/>
<dbReference type="PROSITE" id="PS51318">
    <property type="entry name" value="TAT"/>
    <property type="match status" value="1"/>
</dbReference>
<evidence type="ECO:0000313" key="2">
    <source>
        <dbReference type="EMBL" id="OFA03858.1"/>
    </source>
</evidence>
<keyword evidence="3" id="KW-1185">Reference proteome</keyword>
<dbReference type="Pfam" id="PF05960">
    <property type="entry name" value="DUF885"/>
    <property type="match status" value="1"/>
</dbReference>
<dbReference type="EMBL" id="LROM01000071">
    <property type="protein sequence ID" value="OFA03858.1"/>
    <property type="molecule type" value="Genomic_DNA"/>
</dbReference>
<dbReference type="InterPro" id="IPR006311">
    <property type="entry name" value="TAT_signal"/>
</dbReference>
<reference evidence="3" key="1">
    <citation type="journal article" date="2016" name="Front. Microbiol.">
        <title>Molecular Keys to the Janthinobacterium and Duganella spp. Interaction with the Plant Pathogen Fusarium graminearum.</title>
        <authorList>
            <person name="Haack F.S."/>
            <person name="Poehlein A."/>
            <person name="Kroger C."/>
            <person name="Voigt C.A."/>
            <person name="Piepenbring M."/>
            <person name="Bode H.B."/>
            <person name="Daniel R."/>
            <person name="Schafer W."/>
            <person name="Streit W.R."/>
        </authorList>
    </citation>
    <scope>NUCLEOTIDE SEQUENCE [LARGE SCALE GENOMIC DNA]</scope>
    <source>
        <strain evidence="3">T54</strain>
    </source>
</reference>
<gene>
    <name evidence="2" type="ORF">DUPY_16730</name>
</gene>
<dbReference type="Proteomes" id="UP000175989">
    <property type="component" value="Unassembled WGS sequence"/>
</dbReference>
<dbReference type="InterPro" id="IPR010281">
    <property type="entry name" value="DUF885"/>
</dbReference>
<comment type="caution">
    <text evidence="2">The sequence shown here is derived from an EMBL/GenBank/DDBJ whole genome shotgun (WGS) entry which is preliminary data.</text>
</comment>
<feature type="signal peptide" evidence="1">
    <location>
        <begin position="1"/>
        <end position="32"/>
    </location>
</feature>
<dbReference type="AlphaFoldDB" id="A0A1E7WVL0"/>
<dbReference type="RefSeq" id="WP_070247382.1">
    <property type="nucleotide sequence ID" value="NZ_LROM01000071.1"/>
</dbReference>
<dbReference type="OrthoDB" id="9760040at2"/>
<evidence type="ECO:0000313" key="3">
    <source>
        <dbReference type="Proteomes" id="UP000175989"/>
    </source>
</evidence>
<keyword evidence="1" id="KW-0732">Signal</keyword>
<evidence type="ECO:0008006" key="4">
    <source>
        <dbReference type="Google" id="ProtNLM"/>
    </source>
</evidence>
<evidence type="ECO:0000256" key="1">
    <source>
        <dbReference type="SAM" id="SignalP"/>
    </source>
</evidence>
<protein>
    <recommendedName>
        <fullName evidence="4">DUF885 domain-containing protein</fullName>
    </recommendedName>
</protein>
<dbReference type="PANTHER" id="PTHR33361:SF2">
    <property type="entry name" value="DUF885 DOMAIN-CONTAINING PROTEIN"/>
    <property type="match status" value="1"/>
</dbReference>
<dbReference type="PATRIC" id="fig|762836.4.peg.1744"/>
<name>A0A1E7WVL0_9BURK</name>
<organism evidence="2 3">
    <name type="scientific">Duganella phyllosphaerae</name>
    <dbReference type="NCBI Taxonomy" id="762836"/>
    <lineage>
        <taxon>Bacteria</taxon>
        <taxon>Pseudomonadati</taxon>
        <taxon>Pseudomonadota</taxon>
        <taxon>Betaproteobacteria</taxon>
        <taxon>Burkholderiales</taxon>
        <taxon>Oxalobacteraceae</taxon>
        <taxon>Telluria group</taxon>
        <taxon>Duganella</taxon>
    </lineage>
</organism>
<accession>A0A1E7WVL0</accession>
<dbReference type="PANTHER" id="PTHR33361">
    <property type="entry name" value="GLR0591 PROTEIN"/>
    <property type="match status" value="1"/>
</dbReference>
<sequence length="627" mass="68676">MSHQPQNFSRRDLLLSALSATAVSVLPGFALAQGQAGNVAPAAPGDATFAKLLDTFADEILRLSPTTATSLGLDKGARADLKSKLENISRSGDAAWASQVKSILKRLDAVDRVKLSPDAQLRYDTVRYAASEGVQGLRFSYGGAASGFNGYASPYPVTQQDGAIIRVPEFLHSQHQIANAADAEAYLDRLNGLARMLEQETTRISNQAGRGIMPPDFIARTALGQLKEFRATPVGQQKLVQSLVDRTQKLGIDGDWAARAAKLVERQVYPALDRQIKAFAAATAKATDVPGVHRLPDGEAYYEWALRLGTSTRLSAKEIHAIGMEQNLMLQARIDTILKAQGITQGTVGARLLALTKDPKRFYADNDKGREELIAFCNERVEAIRDLMPKISRMNLKVPLEIKRVPTDIEAGAPLGYMNFASLDGTRPAIYYINLKSTTLWPKQELTTLTAHEGLPGHAFQGAYLAEHHDRLPLISSLIGFNAFIEGWALYAEQLVDELGLYAKDPFSQIGYLQAQQFRACRLVVDTGIHAMKWSREQAIRFLVENTGRGEQAMTSEIDRYSVSPGQACGYKVGHNEIVRQRERARAALGSRFDLPGFNDALVQSCGVPLTVLPTVIDRYIAAAQRT</sequence>
<feature type="chain" id="PRO_5009207772" description="DUF885 domain-containing protein" evidence="1">
    <location>
        <begin position="33"/>
        <end position="627"/>
    </location>
</feature>